<dbReference type="AlphaFoldDB" id="A0A6C0CT54"/>
<dbReference type="EMBL" id="MN739481">
    <property type="protein sequence ID" value="QHT07332.1"/>
    <property type="molecule type" value="Genomic_DNA"/>
</dbReference>
<evidence type="ECO:0000313" key="1">
    <source>
        <dbReference type="EMBL" id="QHT07332.1"/>
    </source>
</evidence>
<reference evidence="1" key="1">
    <citation type="journal article" date="2020" name="Nature">
        <title>Giant virus diversity and host interactions through global metagenomics.</title>
        <authorList>
            <person name="Schulz F."/>
            <person name="Roux S."/>
            <person name="Paez-Espino D."/>
            <person name="Jungbluth S."/>
            <person name="Walsh D.A."/>
            <person name="Denef V.J."/>
            <person name="McMahon K.D."/>
            <person name="Konstantinidis K.T."/>
            <person name="Eloe-Fadrosh E.A."/>
            <person name="Kyrpides N.C."/>
            <person name="Woyke T."/>
        </authorList>
    </citation>
    <scope>NUCLEOTIDE SEQUENCE</scope>
    <source>
        <strain evidence="1">GVMAG-M-3300021963-12</strain>
    </source>
</reference>
<organism evidence="1">
    <name type="scientific">viral metagenome</name>
    <dbReference type="NCBI Taxonomy" id="1070528"/>
    <lineage>
        <taxon>unclassified sequences</taxon>
        <taxon>metagenomes</taxon>
        <taxon>organismal metagenomes</taxon>
    </lineage>
</organism>
<protein>
    <submittedName>
        <fullName evidence="1">Uncharacterized protein</fullName>
    </submittedName>
</protein>
<sequence length="88" mass="10462">MEPWLRVFSDSMLTNMLTSAEACLDEHNAIRQKLLDGIYVPKVYQDEDGGDFITRNYTIEFCDREIFIASSNYKMALEELKRREFWNK</sequence>
<name>A0A6C0CT54_9ZZZZ</name>
<accession>A0A6C0CT54</accession>
<proteinExistence type="predicted"/>